<evidence type="ECO:0000259" key="2">
    <source>
        <dbReference type="Pfam" id="PF02617"/>
    </source>
</evidence>
<dbReference type="EMBL" id="HBFG01000141">
    <property type="protein sequence ID" value="CAD8728131.1"/>
    <property type="molecule type" value="Transcribed_RNA"/>
</dbReference>
<dbReference type="Pfam" id="PF02617">
    <property type="entry name" value="ClpS"/>
    <property type="match status" value="1"/>
</dbReference>
<feature type="compositionally biased region" description="Basic residues" evidence="1">
    <location>
        <begin position="9"/>
        <end position="19"/>
    </location>
</feature>
<evidence type="ECO:0000313" key="3">
    <source>
        <dbReference type="EMBL" id="CAD8728131.1"/>
    </source>
</evidence>
<feature type="domain" description="Adaptor protein ClpS core" evidence="2">
    <location>
        <begin position="108"/>
        <end position="175"/>
    </location>
</feature>
<dbReference type="InterPro" id="IPR014719">
    <property type="entry name" value="Ribosomal_bL12_C/ClpS-like"/>
</dbReference>
<name>A0A7S0XL22_9STRA</name>
<dbReference type="GO" id="GO:0030163">
    <property type="term" value="P:protein catabolic process"/>
    <property type="evidence" value="ECO:0007669"/>
    <property type="project" value="InterPro"/>
</dbReference>
<feature type="compositionally biased region" description="Low complexity" evidence="1">
    <location>
        <begin position="54"/>
        <end position="73"/>
    </location>
</feature>
<dbReference type="AlphaFoldDB" id="A0A7S0XL22"/>
<reference evidence="3" key="1">
    <citation type="submission" date="2021-01" db="EMBL/GenBank/DDBJ databases">
        <authorList>
            <person name="Corre E."/>
            <person name="Pelletier E."/>
            <person name="Niang G."/>
            <person name="Scheremetjew M."/>
            <person name="Finn R."/>
            <person name="Kale V."/>
            <person name="Holt S."/>
            <person name="Cochrane G."/>
            <person name="Meng A."/>
            <person name="Brown T."/>
            <person name="Cohen L."/>
        </authorList>
    </citation>
    <scope>NUCLEOTIDE SEQUENCE</scope>
    <source>
        <strain evidence="3">B596</strain>
    </source>
</reference>
<protein>
    <recommendedName>
        <fullName evidence="2">Adaptor protein ClpS core domain-containing protein</fullName>
    </recommendedName>
</protein>
<accession>A0A7S0XL22</accession>
<proteinExistence type="predicted"/>
<organism evidence="3">
    <name type="scientific">Pseudo-nitzschia delicatissima</name>
    <dbReference type="NCBI Taxonomy" id="44447"/>
    <lineage>
        <taxon>Eukaryota</taxon>
        <taxon>Sar</taxon>
        <taxon>Stramenopiles</taxon>
        <taxon>Ochrophyta</taxon>
        <taxon>Bacillariophyta</taxon>
        <taxon>Bacillariophyceae</taxon>
        <taxon>Bacillariophycidae</taxon>
        <taxon>Bacillariales</taxon>
        <taxon>Bacillariaceae</taxon>
        <taxon>Pseudo-nitzschia</taxon>
    </lineage>
</organism>
<dbReference type="Gene3D" id="3.30.1390.10">
    <property type="match status" value="1"/>
</dbReference>
<feature type="region of interest" description="Disordered" evidence="1">
    <location>
        <begin position="48"/>
        <end position="73"/>
    </location>
</feature>
<dbReference type="SUPFAM" id="SSF54736">
    <property type="entry name" value="ClpS-like"/>
    <property type="match status" value="1"/>
</dbReference>
<evidence type="ECO:0000256" key="1">
    <source>
        <dbReference type="SAM" id="MobiDB-lite"/>
    </source>
</evidence>
<dbReference type="InterPro" id="IPR003769">
    <property type="entry name" value="ClpS_core"/>
</dbReference>
<feature type="region of interest" description="Disordered" evidence="1">
    <location>
        <begin position="1"/>
        <end position="20"/>
    </location>
</feature>
<sequence length="187" mass="20833">MSFNSYKIKQQKRQSRRRSACSTMMLLTSAATVMSDVSALQPQLQMAASTRFHTSPSGSFQSPTSSPISSKTTTSSVEFLDRLANELDGAMTIDKLSSNKDESDQNNENDEWELWIYNDNTNSRESVARALVQVAGRSELEAFHTMNEAHTIGIALVDSHLRFEIAEAYHEGLRKHGILSEIVPSMD</sequence>
<gene>
    <name evidence="3" type="ORF">PDEL0327_LOCUS94</name>
</gene>